<evidence type="ECO:0000313" key="8">
    <source>
        <dbReference type="Proteomes" id="UP000005697"/>
    </source>
</evidence>
<feature type="active site" description="Proton acceptor" evidence="4">
    <location>
        <position position="215"/>
    </location>
</feature>
<evidence type="ECO:0000256" key="2">
    <source>
        <dbReference type="ARBA" id="ARBA00022963"/>
    </source>
</evidence>
<organism evidence="7 8">
    <name type="scientific">Prevotella multiformis DSM 16608</name>
    <dbReference type="NCBI Taxonomy" id="888743"/>
    <lineage>
        <taxon>Bacteria</taxon>
        <taxon>Pseudomonadati</taxon>
        <taxon>Bacteroidota</taxon>
        <taxon>Bacteroidia</taxon>
        <taxon>Bacteroidales</taxon>
        <taxon>Prevotellaceae</taxon>
        <taxon>Prevotella</taxon>
    </lineage>
</organism>
<dbReference type="InterPro" id="IPR002641">
    <property type="entry name" value="PNPLA_dom"/>
</dbReference>
<protein>
    <submittedName>
        <fullName evidence="7">Phospholipase, patatin family</fullName>
        <ecNumber evidence="7">3.4.21.-</ecNumber>
    </submittedName>
</protein>
<dbReference type="eggNOG" id="COG1752">
    <property type="taxonomic scope" value="Bacteria"/>
</dbReference>
<dbReference type="EMBL" id="AEWX01000004">
    <property type="protein sequence ID" value="EGC20980.1"/>
    <property type="molecule type" value="Genomic_DNA"/>
</dbReference>
<dbReference type="Proteomes" id="UP000005697">
    <property type="component" value="Unassembled WGS sequence"/>
</dbReference>
<feature type="short sequence motif" description="GXGXXG" evidence="4">
    <location>
        <begin position="39"/>
        <end position="44"/>
    </location>
</feature>
<name>F0F422_9BACT</name>
<comment type="caution">
    <text evidence="7">The sequence shown here is derived from an EMBL/GenBank/DDBJ whole genome shotgun (WGS) entry which is preliminary data.</text>
</comment>
<feature type="chain" id="PRO_5003251606" evidence="5">
    <location>
        <begin position="21"/>
        <end position="340"/>
    </location>
</feature>
<dbReference type="OrthoDB" id="9770965at2"/>
<dbReference type="STRING" id="888743.HMPREF9141_0338"/>
<dbReference type="PROSITE" id="PS51635">
    <property type="entry name" value="PNPLA"/>
    <property type="match status" value="1"/>
</dbReference>
<evidence type="ECO:0000256" key="5">
    <source>
        <dbReference type="SAM" id="SignalP"/>
    </source>
</evidence>
<evidence type="ECO:0000256" key="1">
    <source>
        <dbReference type="ARBA" id="ARBA00022801"/>
    </source>
</evidence>
<keyword evidence="5" id="KW-0732">Signal</keyword>
<dbReference type="InterPro" id="IPR016035">
    <property type="entry name" value="Acyl_Trfase/lysoPLipase"/>
</dbReference>
<feature type="domain" description="PNPLA" evidence="6">
    <location>
        <begin position="35"/>
        <end position="228"/>
    </location>
</feature>
<dbReference type="SUPFAM" id="SSF52151">
    <property type="entry name" value="FabD/lysophospholipase-like"/>
    <property type="match status" value="1"/>
</dbReference>
<gene>
    <name evidence="7" type="ORF">HMPREF9141_0338</name>
</gene>
<dbReference type="PANTHER" id="PTHR14226:SF76">
    <property type="entry name" value="NTE FAMILY PROTEIN RSSA"/>
    <property type="match status" value="1"/>
</dbReference>
<keyword evidence="1 4" id="KW-0378">Hydrolase</keyword>
<dbReference type="InterPro" id="IPR050301">
    <property type="entry name" value="NTE"/>
</dbReference>
<keyword evidence="8" id="KW-1185">Reference proteome</keyword>
<feature type="signal peptide" evidence="5">
    <location>
        <begin position="1"/>
        <end position="20"/>
    </location>
</feature>
<keyword evidence="3 4" id="KW-0443">Lipid metabolism</keyword>
<dbReference type="PANTHER" id="PTHR14226">
    <property type="entry name" value="NEUROPATHY TARGET ESTERASE/SWISS CHEESE D.MELANOGASTER"/>
    <property type="match status" value="1"/>
</dbReference>
<dbReference type="HOGENOM" id="CLU_047251_0_0_10"/>
<keyword evidence="2 4" id="KW-0442">Lipid degradation</keyword>
<evidence type="ECO:0000256" key="4">
    <source>
        <dbReference type="PROSITE-ProRule" id="PRU01161"/>
    </source>
</evidence>
<dbReference type="RefSeq" id="WP_007367876.1">
    <property type="nucleotide sequence ID" value="NZ_GL872283.1"/>
</dbReference>
<evidence type="ECO:0000313" key="7">
    <source>
        <dbReference type="EMBL" id="EGC20980.1"/>
    </source>
</evidence>
<sequence length="340" mass="37803">MKKMFLVFLVLLHCTLSAPAQQQRKGGKARPRVGLVFGGGGAKGAAAIGVLKEIERAHVPIDYVAGTSIGAIIGGLYAQGYRAADLERLFRSQNWLSLMTDRDTTLMGKVFKEVEGVCYLFGFPVRRKDRMGRMKGFGMLRGDHIYTFLDSLVAHSPVRCGTVRKAIPFSCVAFDIRSRREIVLEKGSLARNMRASMAVPGAFKPVQIDTLMLVDGGMSNNLPVDVVRKMGADLVIAIDLQQHKHDNYRSPLAFLKGLGGVADWLAVRPDIRKYNVNRTQADLYINPVLSGYGIQDFRPKAIEAMLRIGEKTGAMYRKQLETFMKTPRRQTAVNRKPDQE</sequence>
<feature type="short sequence motif" description="DGA/G" evidence="4">
    <location>
        <begin position="215"/>
        <end position="217"/>
    </location>
</feature>
<dbReference type="Gene3D" id="3.40.1090.10">
    <property type="entry name" value="Cytosolic phospholipase A2 catalytic domain"/>
    <property type="match status" value="2"/>
</dbReference>
<feature type="active site" description="Nucleophile" evidence="4">
    <location>
        <position position="68"/>
    </location>
</feature>
<feature type="short sequence motif" description="GXSXG" evidence="4">
    <location>
        <begin position="66"/>
        <end position="70"/>
    </location>
</feature>
<dbReference type="EC" id="3.4.21.-" evidence="7"/>
<evidence type="ECO:0000259" key="6">
    <source>
        <dbReference type="PROSITE" id="PS51635"/>
    </source>
</evidence>
<reference evidence="7 8" key="1">
    <citation type="submission" date="2011-01" db="EMBL/GenBank/DDBJ databases">
        <authorList>
            <person name="Muzny D."/>
            <person name="Qin X."/>
            <person name="Deng J."/>
            <person name="Jiang H."/>
            <person name="Liu Y."/>
            <person name="Qu J."/>
            <person name="Song X.-Z."/>
            <person name="Zhang L."/>
            <person name="Thornton R."/>
            <person name="Coyle M."/>
            <person name="Francisco L."/>
            <person name="Jackson L."/>
            <person name="Javaid M."/>
            <person name="Korchina V."/>
            <person name="Kovar C."/>
            <person name="Mata R."/>
            <person name="Mathew T."/>
            <person name="Ngo R."/>
            <person name="Nguyen L."/>
            <person name="Nguyen N."/>
            <person name="Okwuonu G."/>
            <person name="Ongeri F."/>
            <person name="Pham C."/>
            <person name="Simmons D."/>
            <person name="Wilczek-Boney K."/>
            <person name="Hale W."/>
            <person name="Jakkamsetti A."/>
            <person name="Pham P."/>
            <person name="Ruth R."/>
            <person name="San Lucas F."/>
            <person name="Warren J."/>
            <person name="Zhang J."/>
            <person name="Zhao Z."/>
            <person name="Zhou C."/>
            <person name="Zhu D."/>
            <person name="Lee S."/>
            <person name="Bess C."/>
            <person name="Blankenburg K."/>
            <person name="Forbes L."/>
            <person name="Fu Q."/>
            <person name="Gubbala S."/>
            <person name="Hirani K."/>
            <person name="Jayaseelan J.C."/>
            <person name="Lara F."/>
            <person name="Munidasa M."/>
            <person name="Palculict T."/>
            <person name="Patil S."/>
            <person name="Pu L.-L."/>
            <person name="Saada N."/>
            <person name="Tang L."/>
            <person name="Weissenberger G."/>
            <person name="Zhu Y."/>
            <person name="Hemphill L."/>
            <person name="Shang Y."/>
            <person name="Youmans B."/>
            <person name="Ayvaz T."/>
            <person name="Ross M."/>
            <person name="Santibanez J."/>
            <person name="Aqrawi P."/>
            <person name="Gross S."/>
            <person name="Joshi V."/>
            <person name="Fowler G."/>
            <person name="Nazareth L."/>
            <person name="Reid J."/>
            <person name="Worley K."/>
            <person name="Petrosino J."/>
            <person name="Highlander S."/>
            <person name="Gibbs R."/>
        </authorList>
    </citation>
    <scope>NUCLEOTIDE SEQUENCE [LARGE SCALE GENOMIC DNA]</scope>
    <source>
        <strain evidence="7 8">DSM 16608</strain>
    </source>
</reference>
<dbReference type="GO" id="GO:0016787">
    <property type="term" value="F:hydrolase activity"/>
    <property type="evidence" value="ECO:0007669"/>
    <property type="project" value="UniProtKB-UniRule"/>
</dbReference>
<dbReference type="GO" id="GO:0016042">
    <property type="term" value="P:lipid catabolic process"/>
    <property type="evidence" value="ECO:0007669"/>
    <property type="project" value="UniProtKB-UniRule"/>
</dbReference>
<dbReference type="Pfam" id="PF01734">
    <property type="entry name" value="Patatin"/>
    <property type="match status" value="1"/>
</dbReference>
<dbReference type="AlphaFoldDB" id="F0F422"/>
<evidence type="ECO:0000256" key="3">
    <source>
        <dbReference type="ARBA" id="ARBA00023098"/>
    </source>
</evidence>
<proteinExistence type="predicted"/>
<accession>F0F422</accession>